<evidence type="ECO:0000313" key="1">
    <source>
        <dbReference type="EMBL" id="MBP2076589.1"/>
    </source>
</evidence>
<dbReference type="Proteomes" id="UP001138793">
    <property type="component" value="Unassembled WGS sequence"/>
</dbReference>
<dbReference type="PANTHER" id="PTHR33639:SF2">
    <property type="entry name" value="DUF393 DOMAIN-CONTAINING PROTEIN"/>
    <property type="match status" value="1"/>
</dbReference>
<sequence>MEKLILFDGDCNFCDRSVQFIIARDPKGHFKFASLQSNISKNRLRNFDIPKDLDTMVLIEDNKCYIRSTAALRICKQLKGLWKLFYIFVIIPRPIRDVFYGIIAKNRYKWFGRKKSCELPSPEVRKRFLTDGN</sequence>
<evidence type="ECO:0000313" key="2">
    <source>
        <dbReference type="Proteomes" id="UP001138793"/>
    </source>
</evidence>
<proteinExistence type="predicted"/>
<organism evidence="1 2">
    <name type="scientific">Oceanobacillus polygoni</name>
    <dbReference type="NCBI Taxonomy" id="1235259"/>
    <lineage>
        <taxon>Bacteria</taxon>
        <taxon>Bacillati</taxon>
        <taxon>Bacillota</taxon>
        <taxon>Bacilli</taxon>
        <taxon>Bacillales</taxon>
        <taxon>Bacillaceae</taxon>
        <taxon>Oceanobacillus</taxon>
    </lineage>
</organism>
<dbReference type="RefSeq" id="WP_149474587.1">
    <property type="nucleotide sequence ID" value="NZ_JAGGMB010000002.1"/>
</dbReference>
<dbReference type="OrthoDB" id="9785438at2"/>
<name>A0A9X0YSW9_9BACI</name>
<gene>
    <name evidence="1" type="ORF">J2Z64_000801</name>
</gene>
<reference evidence="1" key="1">
    <citation type="submission" date="2021-03" db="EMBL/GenBank/DDBJ databases">
        <title>Genomic Encyclopedia of Type Strains, Phase IV (KMG-IV): sequencing the most valuable type-strain genomes for metagenomic binning, comparative biology and taxonomic classification.</title>
        <authorList>
            <person name="Goeker M."/>
        </authorList>
    </citation>
    <scope>NUCLEOTIDE SEQUENCE</scope>
    <source>
        <strain evidence="1">DSM 107338</strain>
    </source>
</reference>
<protein>
    <submittedName>
        <fullName evidence="1">DCC family thiol-disulfide oxidoreductase YuxK</fullName>
    </submittedName>
</protein>
<comment type="caution">
    <text evidence="1">The sequence shown here is derived from an EMBL/GenBank/DDBJ whole genome shotgun (WGS) entry which is preliminary data.</text>
</comment>
<dbReference type="EMBL" id="JAGGMB010000002">
    <property type="protein sequence ID" value="MBP2076589.1"/>
    <property type="molecule type" value="Genomic_DNA"/>
</dbReference>
<dbReference type="AlphaFoldDB" id="A0A9X0YSW9"/>
<dbReference type="GO" id="GO:0015035">
    <property type="term" value="F:protein-disulfide reductase activity"/>
    <property type="evidence" value="ECO:0007669"/>
    <property type="project" value="InterPro"/>
</dbReference>
<dbReference type="InterPro" id="IPR007263">
    <property type="entry name" value="DCC1-like"/>
</dbReference>
<dbReference type="InterPro" id="IPR052927">
    <property type="entry name" value="DCC_oxidoreductase"/>
</dbReference>
<accession>A0A9X0YSW9</accession>
<dbReference type="Pfam" id="PF04134">
    <property type="entry name" value="DCC1-like"/>
    <property type="match status" value="1"/>
</dbReference>
<dbReference type="PANTHER" id="PTHR33639">
    <property type="entry name" value="THIOL-DISULFIDE OXIDOREDUCTASE DCC"/>
    <property type="match status" value="1"/>
</dbReference>
<keyword evidence="2" id="KW-1185">Reference proteome</keyword>